<sequence>MAYEVEVSDEFRGWYEPLSEAEQLSIGRVIELLEEKGTALAFPYSSGIQGSKLSHMRELRIQH</sequence>
<gene>
    <name evidence="1" type="ORF">HDF16_006065</name>
    <name evidence="2" type="ORF">HDF16_006124</name>
</gene>
<evidence type="ECO:0000313" key="1">
    <source>
        <dbReference type="EMBL" id="MBB5061329.1"/>
    </source>
</evidence>
<organism evidence="1 3">
    <name type="scientific">Granulicella aggregans</name>
    <dbReference type="NCBI Taxonomy" id="474949"/>
    <lineage>
        <taxon>Bacteria</taxon>
        <taxon>Pseudomonadati</taxon>
        <taxon>Acidobacteriota</taxon>
        <taxon>Terriglobia</taxon>
        <taxon>Terriglobales</taxon>
        <taxon>Acidobacteriaceae</taxon>
        <taxon>Granulicella</taxon>
    </lineage>
</organism>
<dbReference type="Proteomes" id="UP000540989">
    <property type="component" value="Unassembled WGS sequence"/>
</dbReference>
<accession>A0A7W7ZK03</accession>
<dbReference type="AlphaFoldDB" id="A0A7W7ZK03"/>
<proteinExistence type="predicted"/>
<feature type="non-terminal residue" evidence="1">
    <location>
        <position position="63"/>
    </location>
</feature>
<dbReference type="EMBL" id="JACHIP010000039">
    <property type="protein sequence ID" value="MBB5061388.1"/>
    <property type="molecule type" value="Genomic_DNA"/>
</dbReference>
<reference evidence="1 3" key="1">
    <citation type="submission" date="2020-08" db="EMBL/GenBank/DDBJ databases">
        <title>Genomic Encyclopedia of Type Strains, Phase IV (KMG-V): Genome sequencing to study the core and pangenomes of soil and plant-associated prokaryotes.</title>
        <authorList>
            <person name="Whitman W."/>
        </authorList>
    </citation>
    <scope>NUCLEOTIDE SEQUENCE [LARGE SCALE GENOMIC DNA]</scope>
    <source>
        <strain evidence="1 3">M8UP14</strain>
    </source>
</reference>
<keyword evidence="3" id="KW-1185">Reference proteome</keyword>
<name>A0A7W7ZK03_9BACT</name>
<dbReference type="EMBL" id="JACHIP010000036">
    <property type="protein sequence ID" value="MBB5061329.1"/>
    <property type="molecule type" value="Genomic_DNA"/>
</dbReference>
<evidence type="ECO:0000313" key="2">
    <source>
        <dbReference type="EMBL" id="MBB5061388.1"/>
    </source>
</evidence>
<protein>
    <submittedName>
        <fullName evidence="1">Uncharacterized protein</fullName>
    </submittedName>
</protein>
<comment type="caution">
    <text evidence="1">The sequence shown here is derived from an EMBL/GenBank/DDBJ whole genome shotgun (WGS) entry which is preliminary data.</text>
</comment>
<evidence type="ECO:0000313" key="3">
    <source>
        <dbReference type="Proteomes" id="UP000540989"/>
    </source>
</evidence>